<reference evidence="2 3" key="1">
    <citation type="submission" date="2021-06" db="EMBL/GenBank/DDBJ databases">
        <authorList>
            <person name="Kallberg Y."/>
            <person name="Tangrot J."/>
            <person name="Rosling A."/>
        </authorList>
    </citation>
    <scope>NUCLEOTIDE SEQUENCE [LARGE SCALE GENOMIC DNA]</scope>
    <source>
        <strain evidence="2 3">120-4 pot B 10/14</strain>
    </source>
</reference>
<feature type="region of interest" description="Disordered" evidence="1">
    <location>
        <begin position="23"/>
        <end position="55"/>
    </location>
</feature>
<evidence type="ECO:0000313" key="2">
    <source>
        <dbReference type="EMBL" id="CAG8856022.1"/>
    </source>
</evidence>
<name>A0ABN7XL29_GIGMA</name>
<dbReference type="Proteomes" id="UP000789901">
    <property type="component" value="Unassembled WGS sequence"/>
</dbReference>
<sequence>KYGGKTNALTPCLLPGSLAPESTILHGDRHCQGQAPGSSPPHKEIQAGGKAADQQ</sequence>
<feature type="non-terminal residue" evidence="2">
    <location>
        <position position="55"/>
    </location>
</feature>
<keyword evidence="3" id="KW-1185">Reference proteome</keyword>
<gene>
    <name evidence="2" type="ORF">GMARGA_LOCUS44843</name>
</gene>
<evidence type="ECO:0000256" key="1">
    <source>
        <dbReference type="SAM" id="MobiDB-lite"/>
    </source>
</evidence>
<comment type="caution">
    <text evidence="2">The sequence shown here is derived from an EMBL/GenBank/DDBJ whole genome shotgun (WGS) entry which is preliminary data.</text>
</comment>
<accession>A0ABN7XL29</accession>
<proteinExistence type="predicted"/>
<dbReference type="EMBL" id="CAJVQB010155448">
    <property type="protein sequence ID" value="CAG8856022.1"/>
    <property type="molecule type" value="Genomic_DNA"/>
</dbReference>
<protein>
    <submittedName>
        <fullName evidence="2">20209_t:CDS:1</fullName>
    </submittedName>
</protein>
<evidence type="ECO:0000313" key="3">
    <source>
        <dbReference type="Proteomes" id="UP000789901"/>
    </source>
</evidence>
<organism evidence="2 3">
    <name type="scientific">Gigaspora margarita</name>
    <dbReference type="NCBI Taxonomy" id="4874"/>
    <lineage>
        <taxon>Eukaryota</taxon>
        <taxon>Fungi</taxon>
        <taxon>Fungi incertae sedis</taxon>
        <taxon>Mucoromycota</taxon>
        <taxon>Glomeromycotina</taxon>
        <taxon>Glomeromycetes</taxon>
        <taxon>Diversisporales</taxon>
        <taxon>Gigasporaceae</taxon>
        <taxon>Gigaspora</taxon>
    </lineage>
</organism>
<feature type="non-terminal residue" evidence="2">
    <location>
        <position position="1"/>
    </location>
</feature>